<accession>A0A2P8D7H1</accession>
<evidence type="ECO:0000256" key="1">
    <source>
        <dbReference type="SAM" id="Phobius"/>
    </source>
</evidence>
<feature type="transmembrane region" description="Helical" evidence="1">
    <location>
        <begin position="20"/>
        <end position="41"/>
    </location>
</feature>
<gene>
    <name evidence="2" type="ORF">B0I18_102106</name>
</gene>
<dbReference type="Proteomes" id="UP000240572">
    <property type="component" value="Unassembled WGS sequence"/>
</dbReference>
<feature type="transmembrane region" description="Helical" evidence="1">
    <location>
        <begin position="195"/>
        <end position="213"/>
    </location>
</feature>
<evidence type="ECO:0000313" key="3">
    <source>
        <dbReference type="Proteomes" id="UP000240572"/>
    </source>
</evidence>
<feature type="transmembrane region" description="Helical" evidence="1">
    <location>
        <begin position="92"/>
        <end position="120"/>
    </location>
</feature>
<sequence>MSPIHHIFSRRGNVLLRISALLQVLRLYLPNIILIGIFAMAFLNLSQGADVLTKTSENTRWYPGIFVLLALFFWAYVVWYSGRILAYLENGLFLLVPGLLFHLPRLLGFYIYSLFVIAFLNTPELLGNRLNAMALCLLLLAYGVLYRLLNLWIRIGSVYFRKQFGVALFSKVCGLVFWMNPLVIIVFGLIRENRFSMIAGASLLQVIFIFLVINRRNIKEVWPAQKPMAFMERLLEPLFIKAQGKIPRFEEFTFTVFNLVSLSALLIYCLAIFYLPFAITFGTLGVILLALGFYSGLYNLLKMLSMIYRIRLSFFVLLLMLTGGLLFESHNIATIKTVHNPYHQRMDLKAYLYNWLQRHEQELADDKVLLLPVIMVHADGGASRSGYWTASVLGKLDSATGKAFSHNLFALSGASGGSVGNSAFFALLYLRNHNAATADSIRKYGMIQPATDFLKTDFLTFTLARLLGPDCFNTIYPFTADRARALEYSMEYGAGNSVLLNGFFAQPFSVLATHDKVPYDLPALFINTTRMQDGLPGIISNIRPDSTVFGRRLDVLSLLPPSQDIRLSTAVVLGARFPYLSPAGCITRERLDAGKHKVRERHYFVDGGYFDNSGAGVIHEAIMEINRLIHNDTLLKARYGTQLNKLRFIVIHITNTPYAVTNFRKALPFNNDLAAPLLTLAGSYTSQTSVNNSRLENYIHALYYRDGLLLQAGLQESYYEINLYSNNSEETYAMNWSISDATLKRMQTRLNNNYRLDTLIRQLQKLIPPRMP</sequence>
<keyword evidence="1" id="KW-1133">Transmembrane helix</keyword>
<dbReference type="RefSeq" id="WP_106522160.1">
    <property type="nucleotide sequence ID" value="NZ_PYGD01000002.1"/>
</dbReference>
<evidence type="ECO:0008006" key="4">
    <source>
        <dbReference type="Google" id="ProtNLM"/>
    </source>
</evidence>
<protein>
    <recommendedName>
        <fullName evidence="4">Patatin-like phospholipase</fullName>
    </recommendedName>
</protein>
<name>A0A2P8D7H1_9BACT</name>
<evidence type="ECO:0000313" key="2">
    <source>
        <dbReference type="EMBL" id="PSK93137.1"/>
    </source>
</evidence>
<comment type="caution">
    <text evidence="2">The sequence shown here is derived from an EMBL/GenBank/DDBJ whole genome shotgun (WGS) entry which is preliminary data.</text>
</comment>
<keyword evidence="3" id="KW-1185">Reference proteome</keyword>
<proteinExistence type="predicted"/>
<feature type="transmembrane region" description="Helical" evidence="1">
    <location>
        <begin position="308"/>
        <end position="327"/>
    </location>
</feature>
<dbReference type="AlphaFoldDB" id="A0A2P8D7H1"/>
<feature type="transmembrane region" description="Helical" evidence="1">
    <location>
        <begin position="165"/>
        <end position="189"/>
    </location>
</feature>
<feature type="transmembrane region" description="Helical" evidence="1">
    <location>
        <begin position="61"/>
        <end position="80"/>
    </location>
</feature>
<feature type="transmembrane region" description="Helical" evidence="1">
    <location>
        <begin position="281"/>
        <end position="301"/>
    </location>
</feature>
<feature type="transmembrane region" description="Helical" evidence="1">
    <location>
        <begin position="132"/>
        <end position="153"/>
    </location>
</feature>
<organism evidence="2 3">
    <name type="scientific">Taibaiella chishuiensis</name>
    <dbReference type="NCBI Taxonomy" id="1434707"/>
    <lineage>
        <taxon>Bacteria</taxon>
        <taxon>Pseudomonadati</taxon>
        <taxon>Bacteroidota</taxon>
        <taxon>Chitinophagia</taxon>
        <taxon>Chitinophagales</taxon>
        <taxon>Chitinophagaceae</taxon>
        <taxon>Taibaiella</taxon>
    </lineage>
</organism>
<keyword evidence="1" id="KW-0812">Transmembrane</keyword>
<dbReference type="OrthoDB" id="1488930at2"/>
<dbReference type="InterPro" id="IPR016035">
    <property type="entry name" value="Acyl_Trfase/lysoPLipase"/>
</dbReference>
<reference evidence="2 3" key="1">
    <citation type="submission" date="2018-03" db="EMBL/GenBank/DDBJ databases">
        <title>Genomic Encyclopedia of Type Strains, Phase III (KMG-III): the genomes of soil and plant-associated and newly described type strains.</title>
        <authorList>
            <person name="Whitman W."/>
        </authorList>
    </citation>
    <scope>NUCLEOTIDE SEQUENCE [LARGE SCALE GENOMIC DNA]</scope>
    <source>
        <strain evidence="2 3">CGMCC 1.12700</strain>
    </source>
</reference>
<feature type="transmembrane region" description="Helical" evidence="1">
    <location>
        <begin position="252"/>
        <end position="275"/>
    </location>
</feature>
<keyword evidence="1" id="KW-0472">Membrane</keyword>
<dbReference type="EMBL" id="PYGD01000002">
    <property type="protein sequence ID" value="PSK93137.1"/>
    <property type="molecule type" value="Genomic_DNA"/>
</dbReference>
<dbReference type="SUPFAM" id="SSF52151">
    <property type="entry name" value="FabD/lysophospholipase-like"/>
    <property type="match status" value="1"/>
</dbReference>